<dbReference type="GO" id="GO:0000026">
    <property type="term" value="F:alpha-1,2-mannosyltransferase activity"/>
    <property type="evidence" value="ECO:0007669"/>
    <property type="project" value="TreeGrafter"/>
</dbReference>
<keyword evidence="5" id="KW-0735">Signal-anchor</keyword>
<dbReference type="GO" id="GO:0006493">
    <property type="term" value="P:protein O-linked glycosylation"/>
    <property type="evidence" value="ECO:0007669"/>
    <property type="project" value="TreeGrafter"/>
</dbReference>
<dbReference type="Gene3D" id="3.90.550.10">
    <property type="entry name" value="Spore Coat Polysaccharide Biosynthesis Protein SpsA, Chain A"/>
    <property type="match status" value="1"/>
</dbReference>
<comment type="similarity">
    <text evidence="2">Belongs to the glycosyltransferase 15 family.</text>
</comment>
<evidence type="ECO:0000256" key="5">
    <source>
        <dbReference type="ARBA" id="ARBA00022968"/>
    </source>
</evidence>
<comment type="subcellular location">
    <subcellularLocation>
        <location evidence="1">Membrane</location>
        <topology evidence="1">Single-pass type II membrane protein</topology>
    </subcellularLocation>
</comment>
<dbReference type="GO" id="GO:0000032">
    <property type="term" value="P:cell wall mannoprotein biosynthetic process"/>
    <property type="evidence" value="ECO:0007669"/>
    <property type="project" value="TreeGrafter"/>
</dbReference>
<dbReference type="GO" id="GO:0005794">
    <property type="term" value="C:Golgi apparatus"/>
    <property type="evidence" value="ECO:0007669"/>
    <property type="project" value="TreeGrafter"/>
</dbReference>
<dbReference type="Pfam" id="PF01793">
    <property type="entry name" value="Glyco_transf_15"/>
    <property type="match status" value="1"/>
</dbReference>
<sequence length="507" mass="58848">MARSRRQKTPAGMLPRQLMHIVRRNVRFIGVTLVLLVVLTHLSFRSGRTATNSPELPVFSLDSSPLPDRLQQPAAHNGTLPPVNNTEITIQRTRAQEKILAERIKSGYKKYPKETVQGAMVPSFANEGFRPRACLLMFLSSPTGDRVEPQLIYDTVLNVQRRFNDWFEYDWVFLSADGYEYKHGSLMATLNDLLPSEQYNFNVEFAVASEEHFWHIPDSVDVNKISDSQIRLTQMEFGDSKFFRLMSRYFTGHLAREKFLEDYDWIWRIEPGLELLCDVKYDLFRWMQDRNQAVGFSLSHKEPKKELVDGLFDLSKKFAAAQSQKIIDYSNNMYEFIAEYPDAKDLDKAKNAEERLKKEREAAKGGADPKPNNCQMDAGFLITNLNFMRSLPYWALFQDMEKSGGFFYHRWSASAAQTMAASLLLRRNQIFFFDNVGFRLGSSELSSSSEISSISRNFYNCPIDDETFREFNCECDQGRDFTFMKDSCTSRFYDITNRKKPDDWDKH</sequence>
<dbReference type="SUPFAM" id="SSF53448">
    <property type="entry name" value="Nucleotide-diphospho-sugar transferases"/>
    <property type="match status" value="1"/>
</dbReference>
<evidence type="ECO:0000256" key="4">
    <source>
        <dbReference type="ARBA" id="ARBA00022679"/>
    </source>
</evidence>
<organism evidence="6 7">
    <name type="scientific">Maudiozyma humilis</name>
    <name type="common">Sour dough yeast</name>
    <name type="synonym">Kazachstania humilis</name>
    <dbReference type="NCBI Taxonomy" id="51915"/>
    <lineage>
        <taxon>Eukaryota</taxon>
        <taxon>Fungi</taxon>
        <taxon>Dikarya</taxon>
        <taxon>Ascomycota</taxon>
        <taxon>Saccharomycotina</taxon>
        <taxon>Saccharomycetes</taxon>
        <taxon>Saccharomycetales</taxon>
        <taxon>Saccharomycetaceae</taxon>
        <taxon>Maudiozyma</taxon>
    </lineage>
</organism>
<dbReference type="Proteomes" id="UP001377567">
    <property type="component" value="Unassembled WGS sequence"/>
</dbReference>
<evidence type="ECO:0000313" key="6">
    <source>
        <dbReference type="EMBL" id="GMM57482.1"/>
    </source>
</evidence>
<reference evidence="6 7" key="1">
    <citation type="journal article" date="2023" name="Elife">
        <title>Identification of key yeast species and microbe-microbe interactions impacting larval growth of Drosophila in the wild.</title>
        <authorList>
            <person name="Mure A."/>
            <person name="Sugiura Y."/>
            <person name="Maeda R."/>
            <person name="Honda K."/>
            <person name="Sakurai N."/>
            <person name="Takahashi Y."/>
            <person name="Watada M."/>
            <person name="Katoh T."/>
            <person name="Gotoh A."/>
            <person name="Gotoh Y."/>
            <person name="Taniguchi I."/>
            <person name="Nakamura K."/>
            <person name="Hayashi T."/>
            <person name="Katayama T."/>
            <person name="Uemura T."/>
            <person name="Hattori Y."/>
        </authorList>
    </citation>
    <scope>NUCLEOTIDE SEQUENCE [LARGE SCALE GENOMIC DNA]</scope>
    <source>
        <strain evidence="6 7">KH-74</strain>
    </source>
</reference>
<dbReference type="GO" id="GO:0016020">
    <property type="term" value="C:membrane"/>
    <property type="evidence" value="ECO:0007669"/>
    <property type="project" value="UniProtKB-SubCell"/>
</dbReference>
<keyword evidence="7" id="KW-1185">Reference proteome</keyword>
<name>A0AAV5S1K6_MAUHU</name>
<proteinExistence type="inferred from homology"/>
<dbReference type="GO" id="GO:0006487">
    <property type="term" value="P:protein N-linked glycosylation"/>
    <property type="evidence" value="ECO:0007669"/>
    <property type="project" value="TreeGrafter"/>
</dbReference>
<dbReference type="PANTHER" id="PTHR31121:SF8">
    <property type="entry name" value="GLYCOLIPID 2-ALPHA-MANNOSYLTRANSFERASE-RELATED"/>
    <property type="match status" value="1"/>
</dbReference>
<keyword evidence="3" id="KW-0328">Glycosyltransferase</keyword>
<evidence type="ECO:0000256" key="1">
    <source>
        <dbReference type="ARBA" id="ARBA00004606"/>
    </source>
</evidence>
<dbReference type="EMBL" id="BTGD01000013">
    <property type="protein sequence ID" value="GMM57482.1"/>
    <property type="molecule type" value="Genomic_DNA"/>
</dbReference>
<keyword evidence="4" id="KW-0808">Transferase</keyword>
<accession>A0AAV5S1K6</accession>
<dbReference type="InterPro" id="IPR029044">
    <property type="entry name" value="Nucleotide-diphossugar_trans"/>
</dbReference>
<dbReference type="PANTHER" id="PTHR31121">
    <property type="entry name" value="ALPHA-1,2 MANNOSYLTRANSFERASE KTR1"/>
    <property type="match status" value="1"/>
</dbReference>
<evidence type="ECO:0000256" key="3">
    <source>
        <dbReference type="ARBA" id="ARBA00022676"/>
    </source>
</evidence>
<comment type="caution">
    <text evidence="6">The sequence shown here is derived from an EMBL/GenBank/DDBJ whole genome shotgun (WGS) entry which is preliminary data.</text>
</comment>
<keyword evidence="5" id="KW-0812">Transmembrane</keyword>
<dbReference type="InterPro" id="IPR002685">
    <property type="entry name" value="Glyco_trans_15"/>
</dbReference>
<dbReference type="AlphaFoldDB" id="A0AAV5S1K6"/>
<gene>
    <name evidence="6" type="ORF">DAKH74_040980</name>
</gene>
<evidence type="ECO:0000313" key="7">
    <source>
        <dbReference type="Proteomes" id="UP001377567"/>
    </source>
</evidence>
<protein>
    <submittedName>
        <fullName evidence="6">Uncharacterized protein</fullName>
    </submittedName>
</protein>
<evidence type="ECO:0000256" key="2">
    <source>
        <dbReference type="ARBA" id="ARBA00007677"/>
    </source>
</evidence>